<name>F1T7B7_9FIRM</name>
<dbReference type="PROSITE" id="PS51186">
    <property type="entry name" value="GNAT"/>
    <property type="match status" value="1"/>
</dbReference>
<comment type="caution">
    <text evidence="2">The sequence shown here is derived from an EMBL/GenBank/DDBJ whole genome shotgun (WGS) entry which is preliminary data.</text>
</comment>
<dbReference type="RefSeq" id="WP_004616029.1">
    <property type="nucleotide sequence ID" value="NZ_ACXX02000001.1"/>
</dbReference>
<reference evidence="2" key="1">
    <citation type="submission" date="2009-07" db="EMBL/GenBank/DDBJ databases">
        <authorList>
            <consortium name="US DOE Joint Genome Institute (JGI-PGF)"/>
            <person name="Lucas S."/>
            <person name="Copeland A."/>
            <person name="Lapidus A."/>
            <person name="Glavina del Rio T."/>
            <person name="Tice H."/>
            <person name="Bruce D."/>
            <person name="Goodwin L."/>
            <person name="Pitluck S."/>
            <person name="Larimer F."/>
            <person name="Land M.L."/>
            <person name="Mouttaki H."/>
            <person name="He Z."/>
            <person name="Zhou J."/>
            <person name="Hemme C.L."/>
        </authorList>
    </citation>
    <scope>NUCLEOTIDE SEQUENCE [LARGE SCALE GENOMIC DNA]</scope>
    <source>
        <strain evidence="2">DSM 2782</strain>
    </source>
</reference>
<dbReference type="OrthoDB" id="323926at2"/>
<reference evidence="2" key="2">
    <citation type="submission" date="2011-01" db="EMBL/GenBank/DDBJ databases">
        <title>The Non-contiguous Finished genome of Clostridium papyrosolvens.</title>
        <authorList>
            <person name="Lucas S."/>
            <person name="Copeland A."/>
            <person name="Lapidus A."/>
            <person name="Cheng J.-F."/>
            <person name="Goodwin L."/>
            <person name="Pitluck S."/>
            <person name="Misra M."/>
            <person name="Chertkov O."/>
            <person name="Detter J.C."/>
            <person name="Han C."/>
            <person name="Tapia R."/>
            <person name="Land M."/>
            <person name="Hauser L."/>
            <person name="Kyrpides N."/>
            <person name="Ivanova N."/>
            <person name="Pagani I."/>
            <person name="Mouttaki H."/>
            <person name="He Z."/>
            <person name="Zhou J."/>
            <person name="Hemme C.L."/>
            <person name="Woyke T."/>
        </authorList>
    </citation>
    <scope>NUCLEOTIDE SEQUENCE [LARGE SCALE GENOMIC DNA]</scope>
    <source>
        <strain evidence="2">DSM 2782</strain>
    </source>
</reference>
<dbReference type="InterPro" id="IPR036412">
    <property type="entry name" value="HAD-like_sf"/>
</dbReference>
<organism evidence="2 3">
    <name type="scientific">Ruminiclostridium papyrosolvens DSM 2782</name>
    <dbReference type="NCBI Taxonomy" id="588581"/>
    <lineage>
        <taxon>Bacteria</taxon>
        <taxon>Bacillati</taxon>
        <taxon>Bacillota</taxon>
        <taxon>Clostridia</taxon>
        <taxon>Eubacteriales</taxon>
        <taxon>Oscillospiraceae</taxon>
        <taxon>Ruminiclostridium</taxon>
    </lineage>
</organism>
<sequence>MIKCIVWDLDDTVWDGTLKYNSDVRLKEDVVSTIKMADEMGIIQTIASRNDYSAALYKIRELKIDKFFINPEISDSSKAESIKRISVHFNISPDSIAFVDDNDFELYEVKRFLPEVKVFNIKDKLLLEEQIKSLSETFPSLSNHRELMEKREKRLQAEKAFLGTREEFLKECCMTLTIRAYKDSDLNRVFELVHRTNQMNNLHTRLDLNSLKEYATDSSKAIFVCELTDIFGEHGIVGVSMFSLNSENAVLDLFCISCRIEGRGIGTAFLNSAMLSLEKEKPYIKNIECTYEKRENNKPAYLLLKLLGFETIEKSGKSFFLRLDAEKVKEMLIEWLKIIYGENK</sequence>
<dbReference type="STRING" id="588581.Cpap_3798"/>
<dbReference type="EMBL" id="ACXX02000001">
    <property type="protein sequence ID" value="EGD49365.1"/>
    <property type="molecule type" value="Genomic_DNA"/>
</dbReference>
<dbReference type="InterPro" id="IPR010033">
    <property type="entry name" value="HAD_SF_ppase_IIIC"/>
</dbReference>
<dbReference type="Gene3D" id="3.40.630.30">
    <property type="match status" value="1"/>
</dbReference>
<dbReference type="InterPro" id="IPR000182">
    <property type="entry name" value="GNAT_dom"/>
</dbReference>
<protein>
    <submittedName>
        <fullName evidence="2">FkbH like protein</fullName>
    </submittedName>
</protein>
<accession>F1T7B7</accession>
<dbReference type="NCBIfam" id="TIGR01686">
    <property type="entry name" value="FkbH"/>
    <property type="match status" value="1"/>
</dbReference>
<evidence type="ECO:0000259" key="1">
    <source>
        <dbReference type="PROSITE" id="PS51186"/>
    </source>
</evidence>
<feature type="domain" description="N-acetyltransferase" evidence="1">
    <location>
        <begin position="176"/>
        <end position="334"/>
    </location>
</feature>
<dbReference type="NCBIfam" id="TIGR01681">
    <property type="entry name" value="HAD-SF-IIIC"/>
    <property type="match status" value="1"/>
</dbReference>
<dbReference type="GO" id="GO:0016747">
    <property type="term" value="F:acyltransferase activity, transferring groups other than amino-acyl groups"/>
    <property type="evidence" value="ECO:0007669"/>
    <property type="project" value="InterPro"/>
</dbReference>
<evidence type="ECO:0000313" key="2">
    <source>
        <dbReference type="EMBL" id="EGD49365.1"/>
    </source>
</evidence>
<dbReference type="Proteomes" id="UP000003860">
    <property type="component" value="Unassembled WGS sequence"/>
</dbReference>
<gene>
    <name evidence="2" type="ORF">Cpap_3798</name>
</gene>
<dbReference type="InterPro" id="IPR016181">
    <property type="entry name" value="Acyl_CoA_acyltransferase"/>
</dbReference>
<dbReference type="InterPro" id="IPR023214">
    <property type="entry name" value="HAD_sf"/>
</dbReference>
<dbReference type="Gene3D" id="3.40.50.1000">
    <property type="entry name" value="HAD superfamily/HAD-like"/>
    <property type="match status" value="1"/>
</dbReference>
<dbReference type="AlphaFoldDB" id="F1T7B7"/>
<dbReference type="SUPFAM" id="SSF55729">
    <property type="entry name" value="Acyl-CoA N-acyltransferases (Nat)"/>
    <property type="match status" value="1"/>
</dbReference>
<proteinExistence type="predicted"/>
<keyword evidence="3" id="KW-1185">Reference proteome</keyword>
<dbReference type="eggNOG" id="COG3882">
    <property type="taxonomic scope" value="Bacteria"/>
</dbReference>
<evidence type="ECO:0000313" key="3">
    <source>
        <dbReference type="Proteomes" id="UP000003860"/>
    </source>
</evidence>
<dbReference type="SUPFAM" id="SSF56784">
    <property type="entry name" value="HAD-like"/>
    <property type="match status" value="1"/>
</dbReference>
<dbReference type="InterPro" id="IPR010037">
    <property type="entry name" value="FkbH_domain"/>
</dbReference>